<dbReference type="KEGG" id="emo:DM558_09295"/>
<dbReference type="Gene3D" id="3.80.10.10">
    <property type="entry name" value="Ribonuclease Inhibitor"/>
    <property type="match status" value="1"/>
</dbReference>
<dbReference type="SUPFAM" id="SSF52058">
    <property type="entry name" value="L domain-like"/>
    <property type="match status" value="1"/>
</dbReference>
<dbReference type="RefSeq" id="WP_127163682.1">
    <property type="nucleotide sequence ID" value="NZ_CP029822.1"/>
</dbReference>
<evidence type="ECO:0000313" key="1">
    <source>
        <dbReference type="EMBL" id="AZS50963.1"/>
    </source>
</evidence>
<reference evidence="2" key="1">
    <citation type="submission" date="2018-06" db="EMBL/GenBank/DDBJ databases">
        <title>Complete genome of Pseudomonas insecticola strain QZS01.</title>
        <authorList>
            <person name="Wang J."/>
            <person name="Su Q."/>
        </authorList>
    </citation>
    <scope>NUCLEOTIDE SEQUENCE [LARGE SCALE GENOMIC DNA]</scope>
    <source>
        <strain evidence="2">QZS01</strain>
    </source>
</reference>
<organism evidence="1 2">
    <name type="scientific">Entomomonas moraniae</name>
    <dbReference type="NCBI Taxonomy" id="2213226"/>
    <lineage>
        <taxon>Bacteria</taxon>
        <taxon>Pseudomonadati</taxon>
        <taxon>Pseudomonadota</taxon>
        <taxon>Gammaproteobacteria</taxon>
        <taxon>Pseudomonadales</taxon>
        <taxon>Pseudomonadaceae</taxon>
        <taxon>Entomomonas</taxon>
    </lineage>
</organism>
<name>A0A3S9XET7_9GAMM</name>
<dbReference type="EMBL" id="CP029822">
    <property type="protein sequence ID" value="AZS50963.1"/>
    <property type="molecule type" value="Genomic_DNA"/>
</dbReference>
<dbReference type="AlphaFoldDB" id="A0A3S9XET7"/>
<proteinExistence type="predicted"/>
<protein>
    <recommendedName>
        <fullName evidence="3">Leucine-rich repeat domain-containing protein</fullName>
    </recommendedName>
</protein>
<dbReference type="InterPro" id="IPR032675">
    <property type="entry name" value="LRR_dom_sf"/>
</dbReference>
<evidence type="ECO:0000313" key="2">
    <source>
        <dbReference type="Proteomes" id="UP000273143"/>
    </source>
</evidence>
<evidence type="ECO:0008006" key="3">
    <source>
        <dbReference type="Google" id="ProtNLM"/>
    </source>
</evidence>
<keyword evidence="2" id="KW-1185">Reference proteome</keyword>
<accession>A0A3S9XET7</accession>
<dbReference type="Proteomes" id="UP000273143">
    <property type="component" value="Chromosome"/>
</dbReference>
<sequence>MMDLTFLKEKLQEAPAGFGPADLGVWLQEIPHIQTLTSMRPLLFENLSRKQWLAFIVLFRQRYIKDGPAYNLFDDHFEQALESDNVQDDYTALTLYEDQSHCLDLIALAQLTKLLISASRQLNIIKLPLTEKLEALELSYLPQLKTVQSIEETTSLLYLTINHCPMLSNFSFIKKLKKLLWLDLSGNEQITDLSFLMASSQVVILQLLDTHVLDNPKTVKQLLKLKHLRYLTIAGKQAQIASLREELPYCVVNGMSALNNLPKLLME</sequence>
<dbReference type="InterPro" id="IPR036814">
    <property type="entry name" value="YqcC-like_sf"/>
</dbReference>
<dbReference type="SUPFAM" id="SSF158452">
    <property type="entry name" value="YqcC-like"/>
    <property type="match status" value="1"/>
</dbReference>
<gene>
    <name evidence="1" type="ORF">DM558_09295</name>
</gene>